<name>A0ABD3SDS2_9STRA</name>
<keyword evidence="2" id="KW-1185">Reference proteome</keyword>
<proteinExistence type="predicted"/>
<dbReference type="AlphaFoldDB" id="A0ABD3SDS2"/>
<accession>A0ABD3SDS2</accession>
<comment type="caution">
    <text evidence="1">The sequence shown here is derived from an EMBL/GenBank/DDBJ whole genome shotgun (WGS) entry which is preliminary data.</text>
</comment>
<sequence>MGYESTDELGLHSIRKGVSTHLASLPGGPPPAALCLRAGWSMGPVKDIYYHQTQGGDEFVGRCAAMLNMFNGNFACSSAYFEGDNTELSSLADEAVKDNFPQHHDMDGMTRILHRCLASMIFHHNTILQLPPNHITRSIMMYRQSSPSIHTNILAGHVRIIHSWETNTELTGITPHVKTLVDIAAIKATQDTIVDRLFERVIMGVKDLLDTRQIGGGELTECRLKDMVEKAVEPQFNELKVTLNKALLDRGNNPLPPRTLESMESFNIRRPVNEVRMSGGMFSRLPANYEFPNAGVYDLWIKWNIRDDVRNIPPLRTLHPRDFKFLDSKPKPDGSKRQASRLTFSDMKFVCGCFETAARENGMDPSDGSTANVRLIYQQVSPTIYAGLKGQVSRSTQDKWLTIVDKLRDKKRMEEKERKERG</sequence>
<evidence type="ECO:0000313" key="1">
    <source>
        <dbReference type="EMBL" id="KAL3822674.1"/>
    </source>
</evidence>
<reference evidence="1 2" key="1">
    <citation type="submission" date="2024-10" db="EMBL/GenBank/DDBJ databases">
        <title>Updated reference genomes for cyclostephanoid diatoms.</title>
        <authorList>
            <person name="Roberts W.R."/>
            <person name="Alverson A.J."/>
        </authorList>
    </citation>
    <scope>NUCLEOTIDE SEQUENCE [LARGE SCALE GENOMIC DNA]</scope>
    <source>
        <strain evidence="1 2">AJA228-03</strain>
    </source>
</reference>
<dbReference type="EMBL" id="JALLPB020000058">
    <property type="protein sequence ID" value="KAL3822674.1"/>
    <property type="molecule type" value="Genomic_DNA"/>
</dbReference>
<organism evidence="1 2">
    <name type="scientific">Cyclostephanos tholiformis</name>
    <dbReference type="NCBI Taxonomy" id="382380"/>
    <lineage>
        <taxon>Eukaryota</taxon>
        <taxon>Sar</taxon>
        <taxon>Stramenopiles</taxon>
        <taxon>Ochrophyta</taxon>
        <taxon>Bacillariophyta</taxon>
        <taxon>Coscinodiscophyceae</taxon>
        <taxon>Thalassiosirophycidae</taxon>
        <taxon>Stephanodiscales</taxon>
        <taxon>Stephanodiscaceae</taxon>
        <taxon>Cyclostephanos</taxon>
    </lineage>
</organism>
<gene>
    <name evidence="1" type="ORF">ACHAXA_009556</name>
</gene>
<dbReference type="Proteomes" id="UP001530377">
    <property type="component" value="Unassembled WGS sequence"/>
</dbReference>
<evidence type="ECO:0000313" key="2">
    <source>
        <dbReference type="Proteomes" id="UP001530377"/>
    </source>
</evidence>
<protein>
    <submittedName>
        <fullName evidence="1">Uncharacterized protein</fullName>
    </submittedName>
</protein>